<sequence>MKNGLLKNLVLGLLVAGAMSVSVARADVVVTINPSETWNGYMNVFELPSNGGGYVFGSGWGTADLNATFSGSNMVFTPNTIGDPNPFWYTPSGGPGATGNKVMEANMYVEPAGSLPGVTLTFVGNVVSNTLAASHVAKLFIRDFAPDFSSVSENVIPVPASGAFSLSLATVNDPARHVQYGVQMKGPCVWFTDVAAKGSIILGPAAPVPAKATTWGRVKSMYR</sequence>
<evidence type="ECO:0000313" key="2">
    <source>
        <dbReference type="EMBL" id="MBI5171222.1"/>
    </source>
</evidence>
<evidence type="ECO:0000256" key="1">
    <source>
        <dbReference type="SAM" id="SignalP"/>
    </source>
</evidence>
<feature type="signal peptide" evidence="1">
    <location>
        <begin position="1"/>
        <end position="26"/>
    </location>
</feature>
<accession>A0A933WA12</accession>
<evidence type="ECO:0008006" key="4">
    <source>
        <dbReference type="Google" id="ProtNLM"/>
    </source>
</evidence>
<keyword evidence="1" id="KW-0732">Signal</keyword>
<dbReference type="AlphaFoldDB" id="A0A933WA12"/>
<dbReference type="Proteomes" id="UP000696931">
    <property type="component" value="Unassembled WGS sequence"/>
</dbReference>
<feature type="chain" id="PRO_5037206828" description="PEP-CTERM sorting domain-containing protein" evidence="1">
    <location>
        <begin position="27"/>
        <end position="223"/>
    </location>
</feature>
<proteinExistence type="predicted"/>
<comment type="caution">
    <text evidence="2">The sequence shown here is derived from an EMBL/GenBank/DDBJ whole genome shotgun (WGS) entry which is preliminary data.</text>
</comment>
<reference evidence="2" key="1">
    <citation type="submission" date="2020-07" db="EMBL/GenBank/DDBJ databases">
        <title>Huge and variable diversity of episymbiotic CPR bacteria and DPANN archaea in groundwater ecosystems.</title>
        <authorList>
            <person name="He C.Y."/>
            <person name="Keren R."/>
            <person name="Whittaker M."/>
            <person name="Farag I.F."/>
            <person name="Doudna J."/>
            <person name="Cate J.H.D."/>
            <person name="Banfield J.F."/>
        </authorList>
    </citation>
    <scope>NUCLEOTIDE SEQUENCE</scope>
    <source>
        <strain evidence="2">NC_groundwater_1813_Pr3_B-0.1um_71_17</strain>
    </source>
</reference>
<gene>
    <name evidence="2" type="ORF">HZA61_17175</name>
</gene>
<evidence type="ECO:0000313" key="3">
    <source>
        <dbReference type="Proteomes" id="UP000696931"/>
    </source>
</evidence>
<dbReference type="EMBL" id="JACRIW010000123">
    <property type="protein sequence ID" value="MBI5171222.1"/>
    <property type="molecule type" value="Genomic_DNA"/>
</dbReference>
<protein>
    <recommendedName>
        <fullName evidence="4">PEP-CTERM sorting domain-containing protein</fullName>
    </recommendedName>
</protein>
<organism evidence="2 3">
    <name type="scientific">Eiseniibacteriota bacterium</name>
    <dbReference type="NCBI Taxonomy" id="2212470"/>
    <lineage>
        <taxon>Bacteria</taxon>
        <taxon>Candidatus Eiseniibacteriota</taxon>
    </lineage>
</organism>
<name>A0A933WA12_UNCEI</name>